<dbReference type="PROSITE" id="PS51184">
    <property type="entry name" value="JMJC"/>
    <property type="match status" value="1"/>
</dbReference>
<dbReference type="AlphaFoldDB" id="A0A2G5BH37"/>
<dbReference type="PANTHER" id="PTHR12461">
    <property type="entry name" value="HYPOXIA-INDUCIBLE FACTOR 1 ALPHA INHIBITOR-RELATED"/>
    <property type="match status" value="1"/>
</dbReference>
<reference evidence="2 3" key="1">
    <citation type="journal article" date="2015" name="Genome Biol. Evol.">
        <title>Phylogenomic analyses indicate that early fungi evolved digesting cell walls of algal ancestors of land plants.</title>
        <authorList>
            <person name="Chang Y."/>
            <person name="Wang S."/>
            <person name="Sekimoto S."/>
            <person name="Aerts A.L."/>
            <person name="Choi C."/>
            <person name="Clum A."/>
            <person name="LaButti K.M."/>
            <person name="Lindquist E.A."/>
            <person name="Yee Ngan C."/>
            <person name="Ohm R.A."/>
            <person name="Salamov A.A."/>
            <person name="Grigoriev I.V."/>
            <person name="Spatafora J.W."/>
            <person name="Berbee M.L."/>
        </authorList>
    </citation>
    <scope>NUCLEOTIDE SEQUENCE [LARGE SCALE GENOMIC DNA]</scope>
    <source>
        <strain evidence="2 3">NRRL 1564</strain>
    </source>
</reference>
<gene>
    <name evidence="2" type="ORF">COEREDRAFT_39411</name>
</gene>
<evidence type="ECO:0000313" key="3">
    <source>
        <dbReference type="Proteomes" id="UP000242474"/>
    </source>
</evidence>
<evidence type="ECO:0000259" key="1">
    <source>
        <dbReference type="PROSITE" id="PS51184"/>
    </source>
</evidence>
<dbReference type="EMBL" id="KZ303490">
    <property type="protein sequence ID" value="PIA18323.1"/>
    <property type="molecule type" value="Genomic_DNA"/>
</dbReference>
<dbReference type="PANTHER" id="PTHR12461:SF105">
    <property type="entry name" value="HYPOXIA-INDUCIBLE FACTOR 1-ALPHA INHIBITOR"/>
    <property type="match status" value="1"/>
</dbReference>
<proteinExistence type="predicted"/>
<dbReference type="InterPro" id="IPR003347">
    <property type="entry name" value="JmjC_dom"/>
</dbReference>
<dbReference type="SMART" id="SM00558">
    <property type="entry name" value="JmjC"/>
    <property type="match status" value="1"/>
</dbReference>
<dbReference type="SUPFAM" id="SSF51197">
    <property type="entry name" value="Clavaminate synthase-like"/>
    <property type="match status" value="1"/>
</dbReference>
<dbReference type="STRING" id="763665.A0A2G5BH37"/>
<accession>A0A2G5BH37</accession>
<protein>
    <submittedName>
        <fullName evidence="2">Clavaminate synthase-like protein</fullName>
    </submittedName>
</protein>
<keyword evidence="3" id="KW-1185">Reference proteome</keyword>
<dbReference type="Gene3D" id="2.60.120.650">
    <property type="entry name" value="Cupin"/>
    <property type="match status" value="1"/>
</dbReference>
<dbReference type="Pfam" id="PF13621">
    <property type="entry name" value="Cupin_8"/>
    <property type="match status" value="1"/>
</dbReference>
<dbReference type="Proteomes" id="UP000242474">
    <property type="component" value="Unassembled WGS sequence"/>
</dbReference>
<organism evidence="2 3">
    <name type="scientific">Coemansia reversa (strain ATCC 12441 / NRRL 1564)</name>
    <dbReference type="NCBI Taxonomy" id="763665"/>
    <lineage>
        <taxon>Eukaryota</taxon>
        <taxon>Fungi</taxon>
        <taxon>Fungi incertae sedis</taxon>
        <taxon>Zoopagomycota</taxon>
        <taxon>Kickxellomycotina</taxon>
        <taxon>Kickxellomycetes</taxon>
        <taxon>Kickxellales</taxon>
        <taxon>Kickxellaceae</taxon>
        <taxon>Coemansia</taxon>
    </lineage>
</organism>
<dbReference type="InterPro" id="IPR041667">
    <property type="entry name" value="Cupin_8"/>
</dbReference>
<evidence type="ECO:0000313" key="2">
    <source>
        <dbReference type="EMBL" id="PIA18323.1"/>
    </source>
</evidence>
<dbReference type="OrthoDB" id="47172at2759"/>
<feature type="domain" description="JmjC" evidence="1">
    <location>
        <begin position="105"/>
        <end position="238"/>
    </location>
</feature>
<sequence length="238" mass="27518">MISDPKRSCPFIIEDAISFWPAFSQSKWSNLDYMRQTAGHYRLVPIEHGKKYTDEQWTQKLIPFGEFLDSISNSSGKSDNPCYYLAQHNLLKQAPALNRDFVLPDYTQVETGRRTVPVDAADNLDGVIVNIWIGPSETVSPLHYDVFDNVFAQIFGYKYFRLYSHRETPNLYPHSSESLLANTSQIDVESPDIEKYPRSTKAQYLECVVKPGDLLYIPPRWWHYVRSLSTSSSISMWF</sequence>
<name>A0A2G5BH37_COERN</name>